<feature type="domain" description="MotA/TolQ/ExbB proton channel" evidence="8">
    <location>
        <begin position="80"/>
        <end position="198"/>
    </location>
</feature>
<evidence type="ECO:0000256" key="5">
    <source>
        <dbReference type="ARBA" id="ARBA00023136"/>
    </source>
</evidence>
<sequence>MNFSTLSLGLPAVTVAVFAALALLSVLALTVTIFKILQFRRIGVGKGRLADQVLDDWLNGRPDEAMRKAGQGDGVLPRVLQAVMSGLRARPNDPDYAEELGRQSALVELSSMAARMRLLESVVQAAPMLGLLGTVIGMIDAFSALSQSTGAIDPAQLAGGIWTALTTTAIGLAIALVTYFVANWLESRIDAERQDIEMAISAAIHGRVAGGGRR</sequence>
<keyword evidence="5 7" id="KW-0472">Membrane</keyword>
<dbReference type="Proteomes" id="UP000234530">
    <property type="component" value="Chromosome"/>
</dbReference>
<dbReference type="GO" id="GO:0017038">
    <property type="term" value="P:protein import"/>
    <property type="evidence" value="ECO:0007669"/>
    <property type="project" value="TreeGrafter"/>
</dbReference>
<dbReference type="EMBL" id="CP025430">
    <property type="protein sequence ID" value="AUH64904.1"/>
    <property type="molecule type" value="Genomic_DNA"/>
</dbReference>
<dbReference type="AlphaFoldDB" id="A0A2H5F036"/>
<dbReference type="PANTHER" id="PTHR30625:SF11">
    <property type="entry name" value="MOTA_TOLQ_EXBB PROTON CHANNEL DOMAIN-CONTAINING PROTEIN"/>
    <property type="match status" value="1"/>
</dbReference>
<evidence type="ECO:0000256" key="7">
    <source>
        <dbReference type="SAM" id="Phobius"/>
    </source>
</evidence>
<protein>
    <submittedName>
        <fullName evidence="9">MotA/TolQ/ExbB proton channel family protein</fullName>
    </submittedName>
</protein>
<evidence type="ECO:0000256" key="6">
    <source>
        <dbReference type="RuleBase" id="RU004057"/>
    </source>
</evidence>
<keyword evidence="4 7" id="KW-1133">Transmembrane helix</keyword>
<keyword evidence="10" id="KW-1185">Reference proteome</keyword>
<evidence type="ECO:0000313" key="9">
    <source>
        <dbReference type="EMBL" id="AUH64904.1"/>
    </source>
</evidence>
<evidence type="ECO:0000256" key="3">
    <source>
        <dbReference type="ARBA" id="ARBA00022692"/>
    </source>
</evidence>
<dbReference type="InterPro" id="IPR050790">
    <property type="entry name" value="ExbB/TolQ_transport"/>
</dbReference>
<accession>A0A2H5F036</accession>
<keyword evidence="3 7" id="KW-0812">Transmembrane</keyword>
<dbReference type="InterPro" id="IPR002898">
    <property type="entry name" value="MotA_ExbB_proton_chnl"/>
</dbReference>
<evidence type="ECO:0000256" key="1">
    <source>
        <dbReference type="ARBA" id="ARBA00004651"/>
    </source>
</evidence>
<dbReference type="Pfam" id="PF01618">
    <property type="entry name" value="MotA_ExbB"/>
    <property type="match status" value="1"/>
</dbReference>
<dbReference type="PANTHER" id="PTHR30625">
    <property type="entry name" value="PROTEIN TOLQ"/>
    <property type="match status" value="1"/>
</dbReference>
<name>A0A2H5F036_9RHOB</name>
<proteinExistence type="inferred from homology"/>
<feature type="transmembrane region" description="Helical" evidence="7">
    <location>
        <begin position="12"/>
        <end position="37"/>
    </location>
</feature>
<feature type="transmembrane region" description="Helical" evidence="7">
    <location>
        <begin position="159"/>
        <end position="182"/>
    </location>
</feature>
<evidence type="ECO:0000256" key="2">
    <source>
        <dbReference type="ARBA" id="ARBA00022475"/>
    </source>
</evidence>
<evidence type="ECO:0000256" key="4">
    <source>
        <dbReference type="ARBA" id="ARBA00022989"/>
    </source>
</evidence>
<evidence type="ECO:0000313" key="10">
    <source>
        <dbReference type="Proteomes" id="UP000234530"/>
    </source>
</evidence>
<reference evidence="9 10" key="1">
    <citation type="journal article" date="2013" name="Antonie Van Leeuwenhoek">
        <title>Paracoccus zhejiangensis sp. nov., isolated from activated sludge in wastewater-treatment system.</title>
        <authorList>
            <person name="Wu Z.G."/>
            <person name="Zhang D.F."/>
            <person name="Liu Y.L."/>
            <person name="Wang F."/>
            <person name="Jiang X."/>
            <person name="Li C."/>
            <person name="Li S.P."/>
            <person name="Hong Q."/>
            <person name="Li W.J."/>
        </authorList>
    </citation>
    <scope>NUCLEOTIDE SEQUENCE [LARGE SCALE GENOMIC DNA]</scope>
    <source>
        <strain evidence="9 10">J6</strain>
    </source>
</reference>
<dbReference type="KEGG" id="pzh:CX676_12580"/>
<dbReference type="GO" id="GO:0005886">
    <property type="term" value="C:plasma membrane"/>
    <property type="evidence" value="ECO:0007669"/>
    <property type="project" value="UniProtKB-SubCell"/>
</dbReference>
<comment type="subcellular location">
    <subcellularLocation>
        <location evidence="1">Cell membrane</location>
        <topology evidence="1">Multi-pass membrane protein</topology>
    </subcellularLocation>
    <subcellularLocation>
        <location evidence="6">Membrane</location>
        <topology evidence="6">Multi-pass membrane protein</topology>
    </subcellularLocation>
</comment>
<dbReference type="OrthoDB" id="4045at2"/>
<feature type="transmembrane region" description="Helical" evidence="7">
    <location>
        <begin position="118"/>
        <end position="139"/>
    </location>
</feature>
<comment type="similarity">
    <text evidence="6">Belongs to the exbB/tolQ family.</text>
</comment>
<keyword evidence="6" id="KW-0813">Transport</keyword>
<dbReference type="RefSeq" id="WP_101752933.1">
    <property type="nucleotide sequence ID" value="NZ_CP025430.1"/>
</dbReference>
<keyword evidence="2" id="KW-1003">Cell membrane</keyword>
<organism evidence="9 10">
    <name type="scientific">Paracoccus zhejiangensis</name>
    <dbReference type="NCBI Taxonomy" id="1077935"/>
    <lineage>
        <taxon>Bacteria</taxon>
        <taxon>Pseudomonadati</taxon>
        <taxon>Pseudomonadota</taxon>
        <taxon>Alphaproteobacteria</taxon>
        <taxon>Rhodobacterales</taxon>
        <taxon>Paracoccaceae</taxon>
        <taxon>Paracoccus</taxon>
    </lineage>
</organism>
<gene>
    <name evidence="9" type="ORF">CX676_12580</name>
</gene>
<evidence type="ECO:0000259" key="8">
    <source>
        <dbReference type="Pfam" id="PF01618"/>
    </source>
</evidence>
<keyword evidence="6" id="KW-0653">Protein transport</keyword>